<dbReference type="InterPro" id="IPR055296">
    <property type="entry name" value="SRL2-like"/>
</dbReference>
<organism evidence="1 2">
    <name type="scientific">Kingdonia uniflora</name>
    <dbReference type="NCBI Taxonomy" id="39325"/>
    <lineage>
        <taxon>Eukaryota</taxon>
        <taxon>Viridiplantae</taxon>
        <taxon>Streptophyta</taxon>
        <taxon>Embryophyta</taxon>
        <taxon>Tracheophyta</taxon>
        <taxon>Spermatophyta</taxon>
        <taxon>Magnoliopsida</taxon>
        <taxon>Ranunculales</taxon>
        <taxon>Circaeasteraceae</taxon>
        <taxon>Kingdonia</taxon>
    </lineage>
</organism>
<comment type="caution">
    <text evidence="1">The sequence shown here is derived from an EMBL/GenBank/DDBJ whole genome shotgun (WGS) entry which is preliminary data.</text>
</comment>
<evidence type="ECO:0000313" key="2">
    <source>
        <dbReference type="Proteomes" id="UP000541444"/>
    </source>
</evidence>
<evidence type="ECO:0000313" key="1">
    <source>
        <dbReference type="EMBL" id="KAF6161300.1"/>
    </source>
</evidence>
<accession>A0A7J7N2P7</accession>
<keyword evidence="2" id="KW-1185">Reference proteome</keyword>
<proteinExistence type="predicted"/>
<sequence>MMSMVLENIPTTAIVARATILSVYRTAQLISAVPNISYYKKAFPEALFHQLILAMVHPDPETRVGAHCIFSVVLLPSLDCFWSDPNRKTSVALSGFYSSAAASQKSRRSIFVHSGGECQTDVMDEGMNEERNQNMDMGVLNNTVCPSHSFKLSSPYVVADGKEEVISLRLSSQQVGLLLSSIWVQATLTENAPTNYEAMSHSYILVLLFSLTKNSSHVALVRCFQLAFSLRSISLDQEGGLQLSRRRSLFTLASAMLIFSAKAANLPELVPYVKASLTHETVDPFLELVDDMKLQAVYTLSNSEKTISCSKEDEVMASKSLSEVEADDEKLREIVSSHFLKKSKDEFSGIKEQLLEGFSPDDVYPLGAALFLETPRPCSPLAEMVFQAFNEIMPASTLTDDEAFNEDSGNQSDRTSLAINTLDILSVNQLLDSVLETARQVATYPLSTTPIPYDQMKNQCEALVMGKHQKMSTLLSLKNQQEAKGVIGFSKENEKKRLAFLTMKMEIVEKVRGQDQMSCSTEYEQSFRLPPSSPYDKFLKAAGDSVFLVNNLLNPYVAVDKSIGAGMLYYYLMSLRPHSRNFCRME</sequence>
<protein>
    <submittedName>
        <fullName evidence="1">Uncharacterized protein</fullName>
    </submittedName>
</protein>
<dbReference type="AlphaFoldDB" id="A0A7J7N2P7"/>
<dbReference type="PANTHER" id="PTHR46087:SF1">
    <property type="entry name" value="ARM REPEAT SUPERFAMILY PROTEIN"/>
    <property type="match status" value="1"/>
</dbReference>
<reference evidence="1 2" key="1">
    <citation type="journal article" date="2020" name="IScience">
        <title>Genome Sequencing of the Endangered Kingdonia uniflora (Circaeasteraceae, Ranunculales) Reveals Potential Mechanisms of Evolutionary Specialization.</title>
        <authorList>
            <person name="Sun Y."/>
            <person name="Deng T."/>
            <person name="Zhang A."/>
            <person name="Moore M.J."/>
            <person name="Landis J.B."/>
            <person name="Lin N."/>
            <person name="Zhang H."/>
            <person name="Zhang X."/>
            <person name="Huang J."/>
            <person name="Zhang X."/>
            <person name="Sun H."/>
            <person name="Wang H."/>
        </authorList>
    </citation>
    <scope>NUCLEOTIDE SEQUENCE [LARGE SCALE GENOMIC DNA]</scope>
    <source>
        <strain evidence="1">TB1705</strain>
        <tissue evidence="1">Leaf</tissue>
    </source>
</reference>
<dbReference type="Proteomes" id="UP000541444">
    <property type="component" value="Unassembled WGS sequence"/>
</dbReference>
<dbReference type="EMBL" id="JACGCM010001135">
    <property type="protein sequence ID" value="KAF6161300.1"/>
    <property type="molecule type" value="Genomic_DNA"/>
</dbReference>
<dbReference type="OrthoDB" id="19232at2759"/>
<dbReference type="PANTHER" id="PTHR46087">
    <property type="entry name" value="PUTATIVE, EXPRESSED-RELATED"/>
    <property type="match status" value="1"/>
</dbReference>
<gene>
    <name evidence="1" type="ORF">GIB67_009187</name>
</gene>
<name>A0A7J7N2P7_9MAGN</name>